<sequence length="188" mass="20463">MLDGGMHTTGPRGVTMTDAQPSPAPFAPHHLEEREKLAYEAVMSLFSAQERTVGNYRTRATAIFATAAFVVSFSASVGLIGNDPGKGAVFPYWAAITLLSVVAVQGGLIMLILWPRSFSYGHEITALIHPKVEDAHRRPIDTKLVEDLLGDLSRNRKQIVFMSRLYQGATFLLLVEVAVILAAVAVTR</sequence>
<evidence type="ECO:0000313" key="3">
    <source>
        <dbReference type="EMBL" id="GHI69327.1"/>
    </source>
</evidence>
<feature type="transmembrane region" description="Helical" evidence="2">
    <location>
        <begin position="165"/>
        <end position="186"/>
    </location>
</feature>
<organism evidence="3 4">
    <name type="scientific">Streptomyces nojiriensis</name>
    <dbReference type="NCBI Taxonomy" id="66374"/>
    <lineage>
        <taxon>Bacteria</taxon>
        <taxon>Bacillati</taxon>
        <taxon>Actinomycetota</taxon>
        <taxon>Actinomycetes</taxon>
        <taxon>Kitasatosporales</taxon>
        <taxon>Streptomycetaceae</taxon>
        <taxon>Streptomyces</taxon>
    </lineage>
</organism>
<evidence type="ECO:0000313" key="4">
    <source>
        <dbReference type="Proteomes" id="UP000613974"/>
    </source>
</evidence>
<feature type="region of interest" description="Disordered" evidence="1">
    <location>
        <begin position="1"/>
        <end position="27"/>
    </location>
</feature>
<feature type="transmembrane region" description="Helical" evidence="2">
    <location>
        <begin position="60"/>
        <end position="80"/>
    </location>
</feature>
<comment type="caution">
    <text evidence="3">The sequence shown here is derived from an EMBL/GenBank/DDBJ whole genome shotgun (WGS) entry which is preliminary data.</text>
</comment>
<dbReference type="EMBL" id="BNEC01000005">
    <property type="protein sequence ID" value="GHI69327.1"/>
    <property type="molecule type" value="Genomic_DNA"/>
</dbReference>
<evidence type="ECO:0000256" key="1">
    <source>
        <dbReference type="SAM" id="MobiDB-lite"/>
    </source>
</evidence>
<protein>
    <recommendedName>
        <fullName evidence="5">Integral membrane plasmid transfer protein</fullName>
    </recommendedName>
</protein>
<feature type="transmembrane region" description="Helical" evidence="2">
    <location>
        <begin position="92"/>
        <end position="114"/>
    </location>
</feature>
<keyword evidence="4" id="KW-1185">Reference proteome</keyword>
<accession>A0ABQ3SMG6</accession>
<evidence type="ECO:0008006" key="5">
    <source>
        <dbReference type="Google" id="ProtNLM"/>
    </source>
</evidence>
<name>A0ABQ3SMG6_9ACTN</name>
<dbReference type="Proteomes" id="UP000613974">
    <property type="component" value="Unassembled WGS sequence"/>
</dbReference>
<evidence type="ECO:0000256" key="2">
    <source>
        <dbReference type="SAM" id="Phobius"/>
    </source>
</evidence>
<keyword evidence="2" id="KW-1133">Transmembrane helix</keyword>
<keyword evidence="2" id="KW-0472">Membrane</keyword>
<reference evidence="4" key="1">
    <citation type="submission" date="2023-07" db="EMBL/GenBank/DDBJ databases">
        <title>Whole genome shotgun sequence of Streptomyces nojiriensis NBRC 13794.</title>
        <authorList>
            <person name="Komaki H."/>
            <person name="Tamura T."/>
        </authorList>
    </citation>
    <scope>NUCLEOTIDE SEQUENCE [LARGE SCALE GENOMIC DNA]</scope>
    <source>
        <strain evidence="4">NBRC 13794</strain>
    </source>
</reference>
<keyword evidence="2" id="KW-0812">Transmembrane</keyword>
<proteinExistence type="predicted"/>
<gene>
    <name evidence="3" type="ORF">Snoj_32450</name>
</gene>